<sequence>MNDASEHYPEICELLDALANQAPDMCLDEVRSLLKYSEQAAALEDLCVAVDEYEMTHTKFPSEIRRMIALQCEACKIDEKYWRAFRIGPT</sequence>
<organism evidence="1 2">
    <name type="scientific">Enhygromyxa salina</name>
    <dbReference type="NCBI Taxonomy" id="215803"/>
    <lineage>
        <taxon>Bacteria</taxon>
        <taxon>Pseudomonadati</taxon>
        <taxon>Myxococcota</taxon>
        <taxon>Polyangia</taxon>
        <taxon>Nannocystales</taxon>
        <taxon>Nannocystaceae</taxon>
        <taxon>Enhygromyxa</taxon>
    </lineage>
</organism>
<proteinExistence type="predicted"/>
<dbReference type="Proteomes" id="UP000238823">
    <property type="component" value="Unassembled WGS sequence"/>
</dbReference>
<evidence type="ECO:0000313" key="1">
    <source>
        <dbReference type="EMBL" id="PRQ00536.1"/>
    </source>
</evidence>
<dbReference type="RefSeq" id="WP_106092888.1">
    <property type="nucleotide sequence ID" value="NZ_PVNL01000118.1"/>
</dbReference>
<name>A0A2S9Y656_9BACT</name>
<reference evidence="1 2" key="1">
    <citation type="submission" date="2018-03" db="EMBL/GenBank/DDBJ databases">
        <title>Draft Genome Sequences of the Obligatory Marine Myxobacteria Enhygromyxa salina SWB007.</title>
        <authorList>
            <person name="Poehlein A."/>
            <person name="Moghaddam J.A."/>
            <person name="Harms H."/>
            <person name="Alanjari M."/>
            <person name="Koenig G.M."/>
            <person name="Daniel R."/>
            <person name="Schaeberle T.F."/>
        </authorList>
    </citation>
    <scope>NUCLEOTIDE SEQUENCE [LARGE SCALE GENOMIC DNA]</scope>
    <source>
        <strain evidence="1 2">SWB007</strain>
    </source>
</reference>
<accession>A0A2S9Y656</accession>
<protein>
    <submittedName>
        <fullName evidence="1">Uncharacterized protein</fullName>
    </submittedName>
</protein>
<gene>
    <name evidence="1" type="ORF">ENSA7_60300</name>
</gene>
<dbReference type="AlphaFoldDB" id="A0A2S9Y656"/>
<comment type="caution">
    <text evidence="1">The sequence shown here is derived from an EMBL/GenBank/DDBJ whole genome shotgun (WGS) entry which is preliminary data.</text>
</comment>
<evidence type="ECO:0000313" key="2">
    <source>
        <dbReference type="Proteomes" id="UP000238823"/>
    </source>
</evidence>
<dbReference type="EMBL" id="PVNL01000118">
    <property type="protein sequence ID" value="PRQ00536.1"/>
    <property type="molecule type" value="Genomic_DNA"/>
</dbReference>